<reference evidence="1 2" key="2">
    <citation type="journal article" date="2022" name="Mol. Ecol. Resour.">
        <title>The genomes of chicory, endive, great burdock and yacon provide insights into Asteraceae paleo-polyploidization history and plant inulin production.</title>
        <authorList>
            <person name="Fan W."/>
            <person name="Wang S."/>
            <person name="Wang H."/>
            <person name="Wang A."/>
            <person name="Jiang F."/>
            <person name="Liu H."/>
            <person name="Zhao H."/>
            <person name="Xu D."/>
            <person name="Zhang Y."/>
        </authorList>
    </citation>
    <scope>NUCLEOTIDE SEQUENCE [LARGE SCALE GENOMIC DNA]</scope>
    <source>
        <strain evidence="2">cv. Yunnan</strain>
        <tissue evidence="1">Leaves</tissue>
    </source>
</reference>
<keyword evidence="2" id="KW-1185">Reference proteome</keyword>
<evidence type="ECO:0000313" key="2">
    <source>
        <dbReference type="Proteomes" id="UP001056120"/>
    </source>
</evidence>
<gene>
    <name evidence="1" type="ORF">L1987_59641</name>
</gene>
<accession>A0ACB9D5V7</accession>
<evidence type="ECO:0000313" key="1">
    <source>
        <dbReference type="EMBL" id="KAI3741962.1"/>
    </source>
</evidence>
<dbReference type="EMBL" id="CM042037">
    <property type="protein sequence ID" value="KAI3741962.1"/>
    <property type="molecule type" value="Genomic_DNA"/>
</dbReference>
<proteinExistence type="predicted"/>
<protein>
    <submittedName>
        <fullName evidence="1">Uncharacterized protein</fullName>
    </submittedName>
</protein>
<sequence>MSLNREWMYTMRTNRDGTFNLQFKQAVSYFLDFAYENATNIERQTIDGVQKLLIRCPCSKCKNRYYKTREAVDCHLITQGFMEDYQLWDVHGELYPDEAINVGYCSKSLPSQHMGQDVDEDLGEYTGYDQMVMEGMHQNHDPYYQQGPQDPNQRANAFYNMLNQANEPLWEGAKDASTLSITTKLLNWKSDCNVSDSTFDKLLPIIKDILPDDNKLPRNFYETKKMLKPLELPSHQIHVCQNHCMLFNGQYSNLDRCIVCNEDRYKERGKKVPKLVMNYMPIGPRLQRLFYSNKTAQHLTWHADRIPSEKMSHPSEGQAWHHFNLAFPDFAKETRNVRLGLCTDGFSPNNTSGNPYSCWPVFITVYNLPPWLALKEKYIQIPLIIPGPKNPGQNIDVFLQPLVDELKLLFTHGIETYDAQRRNNFQMRAVLLWTISDFPAYAMLSGWSTHGKLACPYCSNESGSFQLQFGGKPCWFDCHRQHLPAGHCFLKDKINFRKNKMVSGVRRIPEPTGEEIWQTIKDFPIVYDGKPHGTERYRKPPGFGTTHNWVKRSIFWELPYWRKLLIRHNLDVMHIEKNVFENLFHTIMGTNKSKDNMKARQDIKHICVRRLLNPICDNNGKITKLRGDYTLQKDDVKKVCAWLKKLKFPDGYASNVGTLVNIKDYTFHGFKSHDCHVFMQRLLPLAIRGFVSKETYEAVTELCMFFRVLCSKTLHVDDLVNMKRTVVLTICKLEKIFPPGFFDSMEHLVIHLANEALLGGPVQYRWMYQYERKLGLIKRRIRNKSKVEGSIVREHLVNEVTTYCSLYFDPTIETRHNREPRNFAPQHSSSSSGGCQLSVFVVPSRRLYQKGGTRTRMSIEELKKAHTYVLLNCVEVYPYIDEFDEVAPQLYPDELISNLRDNHFAEWFEDRVRIGLNDGSTRHLEILARKPSIYAHSHNGDVTHDDVDNYNYDEDDDGEDGGGEDVGDVGGEDVGVDVDGEDGGDYVDGVNVGDDVDGVNVVDDVDGEDAGGDVDGEEDGSTSQKKWIKLHGRK</sequence>
<name>A0ACB9D5V7_9ASTR</name>
<reference evidence="2" key="1">
    <citation type="journal article" date="2022" name="Mol. Ecol. Resour.">
        <title>The genomes of chicory, endive, great burdock and yacon provide insights into Asteraceae palaeo-polyploidization history and plant inulin production.</title>
        <authorList>
            <person name="Fan W."/>
            <person name="Wang S."/>
            <person name="Wang H."/>
            <person name="Wang A."/>
            <person name="Jiang F."/>
            <person name="Liu H."/>
            <person name="Zhao H."/>
            <person name="Xu D."/>
            <person name="Zhang Y."/>
        </authorList>
    </citation>
    <scope>NUCLEOTIDE SEQUENCE [LARGE SCALE GENOMIC DNA]</scope>
    <source>
        <strain evidence="2">cv. Yunnan</strain>
    </source>
</reference>
<dbReference type="Proteomes" id="UP001056120">
    <property type="component" value="Linkage Group LG20"/>
</dbReference>
<comment type="caution">
    <text evidence="1">The sequence shown here is derived from an EMBL/GenBank/DDBJ whole genome shotgun (WGS) entry which is preliminary data.</text>
</comment>
<organism evidence="1 2">
    <name type="scientific">Smallanthus sonchifolius</name>
    <dbReference type="NCBI Taxonomy" id="185202"/>
    <lineage>
        <taxon>Eukaryota</taxon>
        <taxon>Viridiplantae</taxon>
        <taxon>Streptophyta</taxon>
        <taxon>Embryophyta</taxon>
        <taxon>Tracheophyta</taxon>
        <taxon>Spermatophyta</taxon>
        <taxon>Magnoliopsida</taxon>
        <taxon>eudicotyledons</taxon>
        <taxon>Gunneridae</taxon>
        <taxon>Pentapetalae</taxon>
        <taxon>asterids</taxon>
        <taxon>campanulids</taxon>
        <taxon>Asterales</taxon>
        <taxon>Asteraceae</taxon>
        <taxon>Asteroideae</taxon>
        <taxon>Heliantheae alliance</taxon>
        <taxon>Millerieae</taxon>
        <taxon>Smallanthus</taxon>
    </lineage>
</organism>